<sequence>MTIPHLICQFCAHHNNAAQSQCAHCGGPLAAKAGKLVSGAEAGKLVTAAEEIAMPLVAKALPAAGKALPGLLDKFRGAMQWQAVVAALGILGLLAVAALHSCTASPLLGRSAPTSAEQALPDTLRTESSCTPFDTAKKVDKCVVAANEPLLSGLTAGQALSYYLQTDTPDQLTATIARWRATGGTILADGPRFVAINPSDSVWFADRQSGLHLETGNFADRVAAQTFLLRSGLD</sequence>
<keyword evidence="1" id="KW-1133">Transmembrane helix</keyword>
<protein>
    <submittedName>
        <fullName evidence="2">Uncharacterized protein</fullName>
    </submittedName>
</protein>
<comment type="caution">
    <text evidence="2">The sequence shown here is derived from an EMBL/GenBank/DDBJ whole genome shotgun (WGS) entry which is preliminary data.</text>
</comment>
<keyword evidence="3" id="KW-1185">Reference proteome</keyword>
<keyword evidence="1" id="KW-0812">Transmembrane</keyword>
<keyword evidence="1" id="KW-0472">Membrane</keyword>
<feature type="transmembrane region" description="Helical" evidence="1">
    <location>
        <begin position="81"/>
        <end position="100"/>
    </location>
</feature>
<proteinExistence type="predicted"/>
<name>A0ABS6B957_9NOCA</name>
<reference evidence="2 3" key="1">
    <citation type="submission" date="2021-06" db="EMBL/GenBank/DDBJ databases">
        <title>Actinomycetes sequencing.</title>
        <authorList>
            <person name="Shan Q."/>
        </authorList>
    </citation>
    <scope>NUCLEOTIDE SEQUENCE [LARGE SCALE GENOMIC DNA]</scope>
    <source>
        <strain evidence="2 3">NEAU-G5</strain>
    </source>
</reference>
<dbReference type="Proteomes" id="UP000733379">
    <property type="component" value="Unassembled WGS sequence"/>
</dbReference>
<evidence type="ECO:0000313" key="2">
    <source>
        <dbReference type="EMBL" id="MBU3066837.1"/>
    </source>
</evidence>
<organism evidence="2 3">
    <name type="scientific">Nocardia albiluteola</name>
    <dbReference type="NCBI Taxonomy" id="2842303"/>
    <lineage>
        <taxon>Bacteria</taxon>
        <taxon>Bacillati</taxon>
        <taxon>Actinomycetota</taxon>
        <taxon>Actinomycetes</taxon>
        <taxon>Mycobacteriales</taxon>
        <taxon>Nocardiaceae</taxon>
        <taxon>Nocardia</taxon>
    </lineage>
</organism>
<dbReference type="RefSeq" id="WP_215922896.1">
    <property type="nucleotide sequence ID" value="NZ_JAHKNI010000016.1"/>
</dbReference>
<gene>
    <name evidence="2" type="ORF">KO481_35625</name>
</gene>
<evidence type="ECO:0000313" key="3">
    <source>
        <dbReference type="Proteomes" id="UP000733379"/>
    </source>
</evidence>
<dbReference type="EMBL" id="JAHKNI010000016">
    <property type="protein sequence ID" value="MBU3066837.1"/>
    <property type="molecule type" value="Genomic_DNA"/>
</dbReference>
<evidence type="ECO:0000256" key="1">
    <source>
        <dbReference type="SAM" id="Phobius"/>
    </source>
</evidence>
<accession>A0ABS6B957</accession>